<feature type="compositionally biased region" description="Basic residues" evidence="1">
    <location>
        <begin position="51"/>
        <end position="65"/>
    </location>
</feature>
<name>A0A7X0G6B3_9ACTN</name>
<accession>A0A7X0G6B3</accession>
<sequence length="65" mass="6369">MEVQGVGAAPAGGVVQAAAPTAAMAITAAASVAVTLALTPGAASAHDLHTIRTRRTPPARRRGVQ</sequence>
<feature type="region of interest" description="Disordered" evidence="1">
    <location>
        <begin position="44"/>
        <end position="65"/>
    </location>
</feature>
<reference evidence="2 3" key="1">
    <citation type="submission" date="2020-08" db="EMBL/GenBank/DDBJ databases">
        <title>Sequencing the genomes of 1000 actinobacteria strains.</title>
        <authorList>
            <person name="Klenk H.-P."/>
        </authorList>
    </citation>
    <scope>NUCLEOTIDE SEQUENCE [LARGE SCALE GENOMIC DNA]</scope>
    <source>
        <strain evidence="2 3">DSM 43675</strain>
    </source>
</reference>
<dbReference type="EMBL" id="JACHMQ010000001">
    <property type="protein sequence ID" value="MBB6399385.1"/>
    <property type="molecule type" value="Genomic_DNA"/>
</dbReference>
<keyword evidence="3" id="KW-1185">Reference proteome</keyword>
<gene>
    <name evidence="2" type="ORF">BKA00_006299</name>
</gene>
<evidence type="ECO:0000313" key="2">
    <source>
        <dbReference type="EMBL" id="MBB6399385.1"/>
    </source>
</evidence>
<dbReference type="RefSeq" id="WP_185031228.1">
    <property type="nucleotide sequence ID" value="NZ_JACHMQ010000001.1"/>
</dbReference>
<evidence type="ECO:0000313" key="3">
    <source>
        <dbReference type="Proteomes" id="UP000546324"/>
    </source>
</evidence>
<protein>
    <submittedName>
        <fullName evidence="2">Uncharacterized protein</fullName>
    </submittedName>
</protein>
<proteinExistence type="predicted"/>
<evidence type="ECO:0000256" key="1">
    <source>
        <dbReference type="SAM" id="MobiDB-lite"/>
    </source>
</evidence>
<dbReference type="Proteomes" id="UP000546324">
    <property type="component" value="Unassembled WGS sequence"/>
</dbReference>
<comment type="caution">
    <text evidence="2">The sequence shown here is derived from an EMBL/GenBank/DDBJ whole genome shotgun (WGS) entry which is preliminary data.</text>
</comment>
<organism evidence="2 3">
    <name type="scientific">Actinomadura coerulea</name>
    <dbReference type="NCBI Taxonomy" id="46159"/>
    <lineage>
        <taxon>Bacteria</taxon>
        <taxon>Bacillati</taxon>
        <taxon>Actinomycetota</taxon>
        <taxon>Actinomycetes</taxon>
        <taxon>Streptosporangiales</taxon>
        <taxon>Thermomonosporaceae</taxon>
        <taxon>Actinomadura</taxon>
    </lineage>
</organism>
<dbReference type="AlphaFoldDB" id="A0A7X0G6B3"/>